<proteinExistence type="predicted"/>
<feature type="domain" description="Anti-sigma K factor RskA C-terminal" evidence="2">
    <location>
        <begin position="90"/>
        <end position="210"/>
    </location>
</feature>
<protein>
    <recommendedName>
        <fullName evidence="2">Anti-sigma K factor RskA C-terminal domain-containing protein</fullName>
    </recommendedName>
</protein>
<dbReference type="InterPro" id="IPR018764">
    <property type="entry name" value="RskA_C"/>
</dbReference>
<dbReference type="PANTHER" id="PTHR37461">
    <property type="entry name" value="ANTI-SIGMA-K FACTOR RSKA"/>
    <property type="match status" value="1"/>
</dbReference>
<dbReference type="OrthoDB" id="5298046at2"/>
<evidence type="ECO:0000313" key="3">
    <source>
        <dbReference type="EMBL" id="QDY41845.1"/>
    </source>
</evidence>
<dbReference type="InterPro" id="IPR051474">
    <property type="entry name" value="Anti-sigma-K/W_factor"/>
</dbReference>
<keyword evidence="1" id="KW-0472">Membrane</keyword>
<keyword evidence="1" id="KW-0812">Transmembrane</keyword>
<keyword evidence="4" id="KW-1185">Reference proteome</keyword>
<name>A0A518XCF5_9GAMM</name>
<evidence type="ECO:0000256" key="1">
    <source>
        <dbReference type="SAM" id="Phobius"/>
    </source>
</evidence>
<evidence type="ECO:0000259" key="2">
    <source>
        <dbReference type="Pfam" id="PF10099"/>
    </source>
</evidence>
<dbReference type="RefSeq" id="WP_145888373.1">
    <property type="nucleotide sequence ID" value="NZ_CP032702.1"/>
</dbReference>
<dbReference type="Proteomes" id="UP000319411">
    <property type="component" value="Chromosome"/>
</dbReference>
<dbReference type="GO" id="GO:0005886">
    <property type="term" value="C:plasma membrane"/>
    <property type="evidence" value="ECO:0007669"/>
    <property type="project" value="InterPro"/>
</dbReference>
<dbReference type="PANTHER" id="PTHR37461:SF1">
    <property type="entry name" value="ANTI-SIGMA-K FACTOR RSKA"/>
    <property type="match status" value="1"/>
</dbReference>
<dbReference type="KEGG" id="pdis:D8B20_08020"/>
<dbReference type="GO" id="GO:0016989">
    <property type="term" value="F:sigma factor antagonist activity"/>
    <property type="evidence" value="ECO:0007669"/>
    <property type="project" value="TreeGrafter"/>
</dbReference>
<keyword evidence="1" id="KW-1133">Transmembrane helix</keyword>
<dbReference type="AlphaFoldDB" id="A0A518XCF5"/>
<sequence>MTSDNEARDEALAAEYALGTLQGGARLRFQRRLRSEPVLLQRVARWQSLLGGLDHPLTPVAPSDTLWKKIALSLPAEQRPPASRRALPWLAAACVALGLLAAAYTLREPALTPLAVLADAQHHSQWVVSVNRQRDVISLAPLQPRAVRDDQSLQLWLIPPGQAPVSLGLVDTETSRRYALTASATLTEATLAISLEPRGGSPTGQPTGPVLYSASLTAAQTRG</sequence>
<dbReference type="Pfam" id="PF10099">
    <property type="entry name" value="RskA_C"/>
    <property type="match status" value="1"/>
</dbReference>
<organism evidence="3 4">
    <name type="scientific">Candidatus Pantoea soli</name>
    <dbReference type="NCBI Taxonomy" id="3098669"/>
    <lineage>
        <taxon>Bacteria</taxon>
        <taxon>Pseudomonadati</taxon>
        <taxon>Pseudomonadota</taxon>
        <taxon>Gammaproteobacteria</taxon>
        <taxon>Enterobacterales</taxon>
        <taxon>Erwiniaceae</taxon>
        <taxon>Pantoea</taxon>
    </lineage>
</organism>
<dbReference type="GO" id="GO:0006417">
    <property type="term" value="P:regulation of translation"/>
    <property type="evidence" value="ECO:0007669"/>
    <property type="project" value="TreeGrafter"/>
</dbReference>
<reference evidence="3 4" key="1">
    <citation type="submission" date="2018-10" db="EMBL/GenBank/DDBJ databases">
        <title>Genome Sequencing of Pantoea dispersa DSM 32899.</title>
        <authorList>
            <person name="Nawrath M."/>
            <person name="Ottenheim C."/>
            <person name="Wilm A."/>
            <person name="Zimmermann W."/>
            <person name="Wu J.C."/>
        </authorList>
    </citation>
    <scope>NUCLEOTIDE SEQUENCE [LARGE SCALE GENOMIC DNA]</scope>
    <source>
        <strain evidence="3 4">DSM 32899</strain>
    </source>
</reference>
<accession>A0A518XCF5</accession>
<dbReference type="EMBL" id="CP032702">
    <property type="protein sequence ID" value="QDY41845.1"/>
    <property type="molecule type" value="Genomic_DNA"/>
</dbReference>
<gene>
    <name evidence="3" type="ORF">D8B20_08020</name>
</gene>
<evidence type="ECO:0000313" key="4">
    <source>
        <dbReference type="Proteomes" id="UP000319411"/>
    </source>
</evidence>
<feature type="transmembrane region" description="Helical" evidence="1">
    <location>
        <begin position="86"/>
        <end position="106"/>
    </location>
</feature>